<reference evidence="2 3" key="1">
    <citation type="journal article" date="2023" name="G3 (Bethesda)">
        <title>A chromosome-level genome assembly of Zasmidium syzygii isolated from banana leaves.</title>
        <authorList>
            <person name="van Westerhoven A.C."/>
            <person name="Mehrabi R."/>
            <person name="Talebi R."/>
            <person name="Steentjes M.B.F."/>
            <person name="Corcolon B."/>
            <person name="Chong P.A."/>
            <person name="Kema G.H.J."/>
            <person name="Seidl M.F."/>
        </authorList>
    </citation>
    <scope>NUCLEOTIDE SEQUENCE [LARGE SCALE GENOMIC DNA]</scope>
    <source>
        <strain evidence="2 3">P124</strain>
    </source>
</reference>
<feature type="region of interest" description="Disordered" evidence="1">
    <location>
        <begin position="629"/>
        <end position="668"/>
    </location>
</feature>
<gene>
    <name evidence="2" type="ORF">PRZ48_010870</name>
</gene>
<sequence>MLSLRLQRVQRELQAHRNWLTAFSGTHWTTHTRPSNLRTFSGSHVGAEAQKQKEKKQFYGKPRTAWQKRQKAKIDRNQHVSLNTLSQREELLQAVEDYDIKQVIALYARLPEKKPLTPEDLTALAQCAHQSLRLEKFKDSKAREREDVVQIVAFATQLVKDIRKERLLPSIYGHVHLLGVFKESETYDAGLMFWEWLQAQDEEYVNADVYAVAIDMLARTGTPLEELEQLYEDALTRFPGTFNAYHLSPNAILQDREQEFGVKGVPMSLLLSIMIARLLAGDSHKAYLALDTALRLYPTTAPTRFFAAFKDERPLSEFFTVFAIACRAGIGLPVAHYKELVTRLRKSSDLQSILVHLSGIRAMLAATHLHFGGGGTIYTNTVNELVIAVTRTVRLSELSGLETKERKLIVDELLAMVKKMLEIFARFGALPGEAVFNSIITNIAGFALDKAVVGIALADMKVLGIDISDTTRRSILTAAGVMQDVDLLQDSWRDIVEFRARSQGYPDAVDFHALVTAANHANAIDFAREQFELVKDNFDDKNRAVLEGRIANPTKESESSDELPKSGLRQISESLAGLKQQIADLDSATQDRSSAYDMSANPLPVALIPPPDWLRLSYEEMRNLYDEFTTEQRPTASPPEHTDADVIPSSDSPPTSRDSSSPSPLSSTKIPFGTLRFQNWETINYLLWLSKKHDDEYKSAVDRAMSACQAPPRRSRGLAKDELLEMKPFSFEEMRPKIGKQSPIYYARLHQAKNEIYRLRDSATT</sequence>
<feature type="compositionally biased region" description="Low complexity" evidence="1">
    <location>
        <begin position="648"/>
        <end position="668"/>
    </location>
</feature>
<accession>A0ABR0E9U3</accession>
<evidence type="ECO:0008006" key="4">
    <source>
        <dbReference type="Google" id="ProtNLM"/>
    </source>
</evidence>
<evidence type="ECO:0000313" key="3">
    <source>
        <dbReference type="Proteomes" id="UP001305779"/>
    </source>
</evidence>
<proteinExistence type="predicted"/>
<keyword evidence="3" id="KW-1185">Reference proteome</keyword>
<dbReference type="Proteomes" id="UP001305779">
    <property type="component" value="Unassembled WGS sequence"/>
</dbReference>
<organism evidence="2 3">
    <name type="scientific">Zasmidium cellare</name>
    <name type="common">Wine cellar mold</name>
    <name type="synonym">Racodium cellare</name>
    <dbReference type="NCBI Taxonomy" id="395010"/>
    <lineage>
        <taxon>Eukaryota</taxon>
        <taxon>Fungi</taxon>
        <taxon>Dikarya</taxon>
        <taxon>Ascomycota</taxon>
        <taxon>Pezizomycotina</taxon>
        <taxon>Dothideomycetes</taxon>
        <taxon>Dothideomycetidae</taxon>
        <taxon>Mycosphaerellales</taxon>
        <taxon>Mycosphaerellaceae</taxon>
        <taxon>Zasmidium</taxon>
    </lineage>
</organism>
<evidence type="ECO:0000313" key="2">
    <source>
        <dbReference type="EMBL" id="KAK4498213.1"/>
    </source>
</evidence>
<comment type="caution">
    <text evidence="2">The sequence shown here is derived from an EMBL/GenBank/DDBJ whole genome shotgun (WGS) entry which is preliminary data.</text>
</comment>
<evidence type="ECO:0000256" key="1">
    <source>
        <dbReference type="SAM" id="MobiDB-lite"/>
    </source>
</evidence>
<dbReference type="EMBL" id="JAXOVC010000008">
    <property type="protein sequence ID" value="KAK4498213.1"/>
    <property type="molecule type" value="Genomic_DNA"/>
</dbReference>
<name>A0ABR0E9U3_ZASCE</name>
<protein>
    <recommendedName>
        <fullName evidence="4">Pentatricopeptide repeat protein</fullName>
    </recommendedName>
</protein>